<keyword evidence="2" id="KW-1185">Reference proteome</keyword>
<accession>D3DXU0</accession>
<dbReference type="KEGG" id="rme:Rmet_6502"/>
<dbReference type="Proteomes" id="UP000002429">
    <property type="component" value="Chromosome"/>
</dbReference>
<evidence type="ECO:0000313" key="2">
    <source>
        <dbReference type="Proteomes" id="UP000002429"/>
    </source>
</evidence>
<evidence type="ECO:0000313" key="1">
    <source>
        <dbReference type="EMBL" id="ADC45110.1"/>
    </source>
</evidence>
<name>D3DXU0_CUPMC</name>
<dbReference type="AlphaFoldDB" id="D3DXU0"/>
<proteinExistence type="predicted"/>
<organism evidence="1 2">
    <name type="scientific">Cupriavidus metallidurans (strain ATCC 43123 / DSM 2839 / NBRC 102507 / CH34)</name>
    <name type="common">Ralstonia metallidurans</name>
    <dbReference type="NCBI Taxonomy" id="266264"/>
    <lineage>
        <taxon>Bacteria</taxon>
        <taxon>Pseudomonadati</taxon>
        <taxon>Pseudomonadota</taxon>
        <taxon>Betaproteobacteria</taxon>
        <taxon>Burkholderiales</taxon>
        <taxon>Burkholderiaceae</taxon>
        <taxon>Cupriavidus</taxon>
    </lineage>
</organism>
<gene>
    <name evidence="1" type="ordered locus">Rmet_6502</name>
</gene>
<dbReference type="HOGENOM" id="CLU_1359467_0_0_4"/>
<sequence length="201" mass="21101">MSSISGMSNWLGAGEQFCHTALAMSCGTYRRHMATAQKREHIAAQLKEIPEKSDRQVAKALGVSHHTVSEERAALGAGGQIAHQPTRTGTKSRLVGDIVRVLELVQVISMGFGLAVSLRPINLYSLADDAVTALTGRGGTTPLLGYLVTQAGFAGQLVKVDVATTPCGCGGKIIAIGGVGSRYSRCQQQGEKGVCHSSILR</sequence>
<reference evidence="2" key="1">
    <citation type="journal article" date="2010" name="PLoS ONE">
        <title>The complete genome sequence of Cupriavidus metallidurans strain CH34, a master survivalist in harsh and anthropogenic environments.</title>
        <authorList>
            <person name="Janssen P.J."/>
            <person name="Van Houdt R."/>
            <person name="Moors H."/>
            <person name="Monsieurs P."/>
            <person name="Morin N."/>
            <person name="Michaux A."/>
            <person name="Benotmane M.A."/>
            <person name="Leys N."/>
            <person name="Vallaeys T."/>
            <person name="Lapidus A."/>
            <person name="Monchy S."/>
            <person name="Medigue C."/>
            <person name="Taghavi S."/>
            <person name="McCorkle S."/>
            <person name="Dunn J."/>
            <person name="van der Lelie D."/>
            <person name="Mergeay M."/>
        </authorList>
    </citation>
    <scope>NUCLEOTIDE SEQUENCE [LARGE SCALE GENOMIC DNA]</scope>
    <source>
        <strain evidence="2">ATCC 43123 / DSM 2839 / NBRC 102507 / CH34</strain>
    </source>
</reference>
<dbReference type="EMBL" id="CP000352">
    <property type="protein sequence ID" value="ADC45110.1"/>
    <property type="molecule type" value="Genomic_DNA"/>
</dbReference>
<protein>
    <submittedName>
        <fullName evidence="1">Uncharacterized protein</fullName>
    </submittedName>
</protein>